<name>M6ZTT3_LEPIR</name>
<sequence>MYYSSEDRKEKTSSLILAPFYFEWKSAESRGDILLPAYLKYYEKNKNLELYFGGFSISQTGGRFDASLKSSGSGKEYYIDLDYSFIYNLFSISLRKEITSPFTFLRIQKKKKSPL</sequence>
<evidence type="ECO:0000313" key="2">
    <source>
        <dbReference type="Proteomes" id="UP000012117"/>
    </source>
</evidence>
<evidence type="ECO:0000313" key="1">
    <source>
        <dbReference type="EMBL" id="EMP05170.1"/>
    </source>
</evidence>
<gene>
    <name evidence="1" type="ORF">LEP1GSC124_3623</name>
</gene>
<dbReference type="AlphaFoldDB" id="M6ZTT3"/>
<organism evidence="1 2">
    <name type="scientific">Leptospira interrogans serovar Pyrogenes str. 200701872</name>
    <dbReference type="NCBI Taxonomy" id="1193029"/>
    <lineage>
        <taxon>Bacteria</taxon>
        <taxon>Pseudomonadati</taxon>
        <taxon>Spirochaetota</taxon>
        <taxon>Spirochaetia</taxon>
        <taxon>Leptospirales</taxon>
        <taxon>Leptospiraceae</taxon>
        <taxon>Leptospira</taxon>
    </lineage>
</organism>
<accession>M6ZTT3</accession>
<comment type="caution">
    <text evidence="1">The sequence shown here is derived from an EMBL/GenBank/DDBJ whole genome shotgun (WGS) entry which is preliminary data.</text>
</comment>
<protein>
    <submittedName>
        <fullName evidence="1">Uncharacterized protein</fullName>
    </submittedName>
</protein>
<reference evidence="1 2" key="1">
    <citation type="submission" date="2013-01" db="EMBL/GenBank/DDBJ databases">
        <authorList>
            <person name="Harkins D.M."/>
            <person name="Durkin A.S."/>
            <person name="Brinkac L.M."/>
            <person name="Haft D.H."/>
            <person name="Selengut J.D."/>
            <person name="Sanka R."/>
            <person name="DePew J."/>
            <person name="Purushe J."/>
            <person name="Picardeau M."/>
            <person name="Werts C."/>
            <person name="Goarant C."/>
            <person name="Vinetz J.M."/>
            <person name="Sutton G.G."/>
            <person name="Nierman W.C."/>
            <person name="Fouts D.E."/>
        </authorList>
    </citation>
    <scope>NUCLEOTIDE SEQUENCE [LARGE SCALE GENOMIC DNA]</scope>
    <source>
        <strain evidence="1 2">200701872</strain>
    </source>
</reference>
<dbReference type="BioCyc" id="LINT1193029:G11R4-3553-MONOMER"/>
<dbReference type="Proteomes" id="UP000012117">
    <property type="component" value="Unassembled WGS sequence"/>
</dbReference>
<proteinExistence type="predicted"/>
<dbReference type="EMBL" id="AKWN02000456">
    <property type="protein sequence ID" value="EMP05170.1"/>
    <property type="molecule type" value="Genomic_DNA"/>
</dbReference>